<reference evidence="1 2" key="1">
    <citation type="submission" date="2016-11" db="EMBL/GenBank/DDBJ databases">
        <title>Description of two novel members of the family Erysipelotrichaceae: Ileibacterium lipovorans gen. nov., sp. nov. and Dubosiella newyorkensis, gen. nov., sp. nov.</title>
        <authorList>
            <person name="Cox L.M."/>
            <person name="Sohn J."/>
            <person name="Tyrrell K.L."/>
            <person name="Citron D.M."/>
            <person name="Lawson P.A."/>
            <person name="Patel N.B."/>
            <person name="Iizumi T."/>
            <person name="Perez-Perez G.I."/>
            <person name="Goldstein E.J."/>
            <person name="Blaser M.J."/>
        </authorList>
    </citation>
    <scope>NUCLEOTIDE SEQUENCE [LARGE SCALE GENOMIC DNA]</scope>
    <source>
        <strain evidence="1 2">NYU-BL-A4</strain>
    </source>
</reference>
<dbReference type="EMBL" id="MPKA01000141">
    <property type="protein sequence ID" value="OLU43749.1"/>
    <property type="molecule type" value="Genomic_DNA"/>
</dbReference>
<evidence type="ECO:0000313" key="1">
    <source>
        <dbReference type="EMBL" id="OLU43749.1"/>
    </source>
</evidence>
<keyword evidence="2" id="KW-1185">Reference proteome</keyword>
<dbReference type="GeneID" id="78276576"/>
<gene>
    <name evidence="1" type="ORF">BO225_11610</name>
</gene>
<accession>A0A1U7NJP7</accession>
<sequence length="76" mass="8676">MILVLEDARYVAGYGSSDDYCFFSVGGASWLPPWLVGLYALCLQVDPDLDPETFLNIRMIQDIRMEACRKSQIRKN</sequence>
<dbReference type="Proteomes" id="UP000186705">
    <property type="component" value="Unassembled WGS sequence"/>
</dbReference>
<dbReference type="RefSeq" id="WP_076342389.1">
    <property type="nucleotide sequence ID" value="NZ_CAPDDE010000051.1"/>
</dbReference>
<name>A0A1U7NJP7_9FIRM</name>
<dbReference type="STRING" id="1862672.BO225_11610"/>
<evidence type="ECO:0000313" key="2">
    <source>
        <dbReference type="Proteomes" id="UP000186705"/>
    </source>
</evidence>
<proteinExistence type="predicted"/>
<protein>
    <submittedName>
        <fullName evidence="1">Uncharacterized protein</fullName>
    </submittedName>
</protein>
<organism evidence="1 2">
    <name type="scientific">Dubosiella newyorkensis</name>
    <dbReference type="NCBI Taxonomy" id="1862672"/>
    <lineage>
        <taxon>Bacteria</taxon>
        <taxon>Bacillati</taxon>
        <taxon>Bacillota</taxon>
        <taxon>Erysipelotrichia</taxon>
        <taxon>Erysipelotrichales</taxon>
        <taxon>Erysipelotrichaceae</taxon>
        <taxon>Dubosiella</taxon>
    </lineage>
</organism>
<comment type="caution">
    <text evidence="1">The sequence shown here is derived from an EMBL/GenBank/DDBJ whole genome shotgun (WGS) entry which is preliminary data.</text>
</comment>
<dbReference type="OrthoDB" id="9798386at2"/>
<dbReference type="AlphaFoldDB" id="A0A1U7NJP7"/>